<dbReference type="PROSITE" id="PS50822">
    <property type="entry name" value="PIWI"/>
    <property type="match status" value="1"/>
</dbReference>
<sequence length="130" mass="14225">MISDVHNLIDTGNEDSHPFDFYGHSGIRVQVPLPLHDENNMSADDVQRLTYHLGYTFARCTRSVSFATPAYYAHLAAGRARFLLNEGSDGASSVGTFNSSSSNVDLLEGNILFSTLLLADNFSEFPTSSM</sequence>
<dbReference type="Pfam" id="PF02171">
    <property type="entry name" value="Piwi"/>
    <property type="match status" value="1"/>
</dbReference>
<dbReference type="OrthoDB" id="10252740at2759"/>
<proteinExistence type="predicted"/>
<dbReference type="EMBL" id="NBNE01001175">
    <property type="protein sequence ID" value="OWZ15195.1"/>
    <property type="molecule type" value="Genomic_DNA"/>
</dbReference>
<dbReference type="Proteomes" id="UP000198211">
    <property type="component" value="Unassembled WGS sequence"/>
</dbReference>
<accession>A0A225WC44</accession>
<gene>
    <name evidence="2" type="ORF">PHMEG_00011203</name>
</gene>
<organism evidence="2 3">
    <name type="scientific">Phytophthora megakarya</name>
    <dbReference type="NCBI Taxonomy" id="4795"/>
    <lineage>
        <taxon>Eukaryota</taxon>
        <taxon>Sar</taxon>
        <taxon>Stramenopiles</taxon>
        <taxon>Oomycota</taxon>
        <taxon>Peronosporomycetes</taxon>
        <taxon>Peronosporales</taxon>
        <taxon>Peronosporaceae</taxon>
        <taxon>Phytophthora</taxon>
    </lineage>
</organism>
<dbReference type="AlphaFoldDB" id="A0A225WC44"/>
<evidence type="ECO:0000259" key="1">
    <source>
        <dbReference type="PROSITE" id="PS50822"/>
    </source>
</evidence>
<dbReference type="InterPro" id="IPR036397">
    <property type="entry name" value="RNaseH_sf"/>
</dbReference>
<feature type="domain" description="Piwi" evidence="1">
    <location>
        <begin position="35"/>
        <end position="85"/>
    </location>
</feature>
<dbReference type="SUPFAM" id="SSF53098">
    <property type="entry name" value="Ribonuclease H-like"/>
    <property type="match status" value="1"/>
</dbReference>
<comment type="caution">
    <text evidence="2">The sequence shown here is derived from an EMBL/GenBank/DDBJ whole genome shotgun (WGS) entry which is preliminary data.</text>
</comment>
<evidence type="ECO:0000313" key="2">
    <source>
        <dbReference type="EMBL" id="OWZ15195.1"/>
    </source>
</evidence>
<evidence type="ECO:0000313" key="3">
    <source>
        <dbReference type="Proteomes" id="UP000198211"/>
    </source>
</evidence>
<dbReference type="GO" id="GO:0003676">
    <property type="term" value="F:nucleic acid binding"/>
    <property type="evidence" value="ECO:0007669"/>
    <property type="project" value="InterPro"/>
</dbReference>
<dbReference type="InterPro" id="IPR012337">
    <property type="entry name" value="RNaseH-like_sf"/>
</dbReference>
<dbReference type="PANTHER" id="PTHR22891">
    <property type="entry name" value="EUKARYOTIC TRANSLATION INITIATION FACTOR 2C"/>
    <property type="match status" value="1"/>
</dbReference>
<dbReference type="InterPro" id="IPR003165">
    <property type="entry name" value="Piwi"/>
</dbReference>
<name>A0A225WC44_9STRA</name>
<dbReference type="STRING" id="4795.A0A225WC44"/>
<protein>
    <submittedName>
        <fullName evidence="2">Argonaute3</fullName>
    </submittedName>
</protein>
<reference evidence="3" key="1">
    <citation type="submission" date="2017-03" db="EMBL/GenBank/DDBJ databases">
        <title>Phytopthora megakarya and P. palmivora, two closely related causual agents of cacao black pod achieved similar genome size and gene model numbers by different mechanisms.</title>
        <authorList>
            <person name="Ali S."/>
            <person name="Shao J."/>
            <person name="Larry D.J."/>
            <person name="Kronmiller B."/>
            <person name="Shen D."/>
            <person name="Strem M.D."/>
            <person name="Melnick R.L."/>
            <person name="Guiltinan M.J."/>
            <person name="Tyler B.M."/>
            <person name="Meinhardt L.W."/>
            <person name="Bailey B.A."/>
        </authorList>
    </citation>
    <scope>NUCLEOTIDE SEQUENCE [LARGE SCALE GENOMIC DNA]</scope>
    <source>
        <strain evidence="3">zdho120</strain>
    </source>
</reference>
<dbReference type="Gene3D" id="3.30.420.10">
    <property type="entry name" value="Ribonuclease H-like superfamily/Ribonuclease H"/>
    <property type="match status" value="1"/>
</dbReference>
<keyword evidence="3" id="KW-1185">Reference proteome</keyword>